<name>A0AAN7ZVH2_9PEZI</name>
<evidence type="ECO:0000256" key="1">
    <source>
        <dbReference type="SAM" id="MobiDB-lite"/>
    </source>
</evidence>
<sequence>MQNQARPTGPKNNWRAPRTPRGPARQMNSQPRHSQSLTWQSPNFRNVASNSKLQLNELRKKVCPRSPFWHPDFDLPKHRQEWQDGEIRRAKALADHERAQEEEKHRLERDIGEQFPPQPPIRSVFDNKPMLASPDGSLGAVLGYKTIFCPNFLPAKEDVAPWPNKHEMDYEGESRLATDRLHRRYLPLPRVQGEDVNWQHRVAIPQYLFEEYYSNFPKTWDNPLGINWEDVYFRMLRVEELEFTSLSDEIDEEGKHALAHLRDMHTCGSFNSVIPSSSISCNMHSQKGQRINRRGALGG</sequence>
<accession>A0AAN7ZVH2</accession>
<dbReference type="Proteomes" id="UP001310594">
    <property type="component" value="Unassembled WGS sequence"/>
</dbReference>
<organism evidence="2 3">
    <name type="scientific">Elasticomyces elasticus</name>
    <dbReference type="NCBI Taxonomy" id="574655"/>
    <lineage>
        <taxon>Eukaryota</taxon>
        <taxon>Fungi</taxon>
        <taxon>Dikarya</taxon>
        <taxon>Ascomycota</taxon>
        <taxon>Pezizomycotina</taxon>
        <taxon>Dothideomycetes</taxon>
        <taxon>Dothideomycetidae</taxon>
        <taxon>Mycosphaerellales</taxon>
        <taxon>Teratosphaeriaceae</taxon>
        <taxon>Elasticomyces</taxon>
    </lineage>
</organism>
<feature type="compositionally biased region" description="Polar residues" evidence="1">
    <location>
        <begin position="26"/>
        <end position="50"/>
    </location>
</feature>
<proteinExistence type="predicted"/>
<evidence type="ECO:0000313" key="3">
    <source>
        <dbReference type="Proteomes" id="UP001310594"/>
    </source>
</evidence>
<evidence type="ECO:0000313" key="2">
    <source>
        <dbReference type="EMBL" id="KAK5705026.1"/>
    </source>
</evidence>
<dbReference type="EMBL" id="JAVRQU010000003">
    <property type="protein sequence ID" value="KAK5705026.1"/>
    <property type="molecule type" value="Genomic_DNA"/>
</dbReference>
<reference evidence="2" key="1">
    <citation type="submission" date="2023-08" db="EMBL/GenBank/DDBJ databases">
        <title>Black Yeasts Isolated from many extreme environments.</title>
        <authorList>
            <person name="Coleine C."/>
            <person name="Stajich J.E."/>
            <person name="Selbmann L."/>
        </authorList>
    </citation>
    <scope>NUCLEOTIDE SEQUENCE</scope>
    <source>
        <strain evidence="2">CCFEE 5810</strain>
    </source>
</reference>
<feature type="region of interest" description="Disordered" evidence="1">
    <location>
        <begin position="1"/>
        <end position="50"/>
    </location>
</feature>
<dbReference type="AlphaFoldDB" id="A0AAN7ZVH2"/>
<protein>
    <submittedName>
        <fullName evidence="2">Uncharacterized protein</fullName>
    </submittedName>
</protein>
<comment type="caution">
    <text evidence="2">The sequence shown here is derived from an EMBL/GenBank/DDBJ whole genome shotgun (WGS) entry which is preliminary data.</text>
</comment>
<gene>
    <name evidence="2" type="ORF">LTR97_002140</name>
</gene>